<comment type="catalytic activity">
    <reaction evidence="12">
        <text>L-isoleucine + 2-oxoglutarate = (S)-3-methyl-2-oxopentanoate + L-glutamate</text>
        <dbReference type="Rhea" id="RHEA:24801"/>
        <dbReference type="ChEBI" id="CHEBI:16810"/>
        <dbReference type="ChEBI" id="CHEBI:29985"/>
        <dbReference type="ChEBI" id="CHEBI:35146"/>
        <dbReference type="ChEBI" id="CHEBI:58045"/>
        <dbReference type="EC" id="2.6.1.42"/>
    </reaction>
</comment>
<keyword evidence="10" id="KW-0100">Branched-chain amino acid biosynthesis</keyword>
<dbReference type="Gene3D" id="3.30.470.10">
    <property type="match status" value="1"/>
</dbReference>
<name>A0A0P6VRQ5_9HYPH</name>
<evidence type="ECO:0000256" key="7">
    <source>
        <dbReference type="ARBA" id="ARBA00013053"/>
    </source>
</evidence>
<evidence type="ECO:0000256" key="9">
    <source>
        <dbReference type="ARBA" id="ARBA00022898"/>
    </source>
</evidence>
<comment type="function">
    <text evidence="2">Acts on leucine, isoleucine and valine.</text>
</comment>
<evidence type="ECO:0000256" key="13">
    <source>
        <dbReference type="ARBA" id="ARBA00049229"/>
    </source>
</evidence>
<keyword evidence="14" id="KW-0032">Aminotransferase</keyword>
<dbReference type="AlphaFoldDB" id="A0A0P6VRQ5"/>
<dbReference type="GO" id="GO:0008652">
    <property type="term" value="P:amino acid biosynthetic process"/>
    <property type="evidence" value="ECO:0007669"/>
    <property type="project" value="UniProtKB-ARBA"/>
</dbReference>
<evidence type="ECO:0000313" key="14">
    <source>
        <dbReference type="EMBL" id="KPL55418.1"/>
    </source>
</evidence>
<evidence type="ECO:0000256" key="4">
    <source>
        <dbReference type="ARBA" id="ARBA00004931"/>
    </source>
</evidence>
<keyword evidence="15" id="KW-1185">Reference proteome</keyword>
<evidence type="ECO:0000256" key="10">
    <source>
        <dbReference type="ARBA" id="ARBA00023304"/>
    </source>
</evidence>
<dbReference type="SUPFAM" id="SSF56752">
    <property type="entry name" value="D-aminoacid aminotransferase-like PLP-dependent enzymes"/>
    <property type="match status" value="1"/>
</dbReference>
<comment type="pathway">
    <text evidence="4">Amino-acid biosynthesis; L-valine biosynthesis; L-valine from pyruvate: step 4/4.</text>
</comment>
<dbReference type="EMBL" id="LJYW01000001">
    <property type="protein sequence ID" value="KPL55418.1"/>
    <property type="molecule type" value="Genomic_DNA"/>
</dbReference>
<dbReference type="RefSeq" id="WP_054361584.1">
    <property type="nucleotide sequence ID" value="NZ_LJYW01000001.1"/>
</dbReference>
<dbReference type="InterPro" id="IPR043132">
    <property type="entry name" value="BCAT-like_C"/>
</dbReference>
<dbReference type="GO" id="GO:0009082">
    <property type="term" value="P:branched-chain amino acid biosynthetic process"/>
    <property type="evidence" value="ECO:0007669"/>
    <property type="project" value="UniProtKB-KW"/>
</dbReference>
<sequence length="313" mass="34586">MTLHTSPTRTATDPRYAGGAAYMDGTFMPLGEARIPITDWGYRRSDVVYDVVSVWDGAFFRLDDHLTRFRASMEATRLVPRETDDEIRTMLHRLIALSGLTESYVAMDCLRGAPLPGTARHPKNTRPYLIAFAIPYVRLVSPEIIERGTHAIVASAVRIPDASLDARHKNFHWADMTSGLFEADERGADMPILLDAAGNVTEGPGFNVFVIHDGRVATPDSNVLGGITRLTVIELCAELGLPCDVRPVSAEELRNADEILFSSTSGGPFGVTRIDGRILSNDRPGPLTNRLREAYWAKRKAGWHAEPVRYDLV</sequence>
<dbReference type="InterPro" id="IPR043131">
    <property type="entry name" value="BCAT-like_N"/>
</dbReference>
<accession>A0A0P6VRQ5</accession>
<evidence type="ECO:0000256" key="11">
    <source>
        <dbReference type="ARBA" id="ARBA00048212"/>
    </source>
</evidence>
<dbReference type="PANTHER" id="PTHR42743:SF11">
    <property type="entry name" value="AMINODEOXYCHORISMATE LYASE"/>
    <property type="match status" value="1"/>
</dbReference>
<organism evidence="14 15">
    <name type="scientific">Prosthecodimorpha hirschii</name>
    <dbReference type="NCBI Taxonomy" id="665126"/>
    <lineage>
        <taxon>Bacteria</taxon>
        <taxon>Pseudomonadati</taxon>
        <taxon>Pseudomonadota</taxon>
        <taxon>Alphaproteobacteria</taxon>
        <taxon>Hyphomicrobiales</taxon>
        <taxon>Ancalomicrobiaceae</taxon>
        <taxon>Prosthecodimorpha</taxon>
    </lineage>
</organism>
<dbReference type="InterPro" id="IPR050571">
    <property type="entry name" value="Class-IV_PLP-Dep_Aminotrnsfr"/>
</dbReference>
<evidence type="ECO:0000256" key="3">
    <source>
        <dbReference type="ARBA" id="ARBA00004824"/>
    </source>
</evidence>
<protein>
    <recommendedName>
        <fullName evidence="8">Probable branched-chain-amino-acid aminotransferase</fullName>
        <ecNumber evidence="7">2.6.1.42</ecNumber>
    </recommendedName>
</protein>
<evidence type="ECO:0000256" key="2">
    <source>
        <dbReference type="ARBA" id="ARBA00003109"/>
    </source>
</evidence>
<evidence type="ECO:0000256" key="8">
    <source>
        <dbReference type="ARBA" id="ARBA00014472"/>
    </source>
</evidence>
<keyword evidence="14" id="KW-0808">Transferase</keyword>
<comment type="pathway">
    <text evidence="3">Amino-acid biosynthesis; L-isoleucine biosynthesis; L-isoleucine from 2-oxobutanoate: step 4/4.</text>
</comment>
<reference evidence="14 15" key="2">
    <citation type="submission" date="2015-10" db="EMBL/GenBank/DDBJ databases">
        <title>Draft Genome Sequence of Prosthecomicrobium hirschii ATCC 27832.</title>
        <authorList>
            <person name="Daniel J."/>
            <person name="Givan S.A."/>
            <person name="Brun Y.V."/>
            <person name="Brown P.J."/>
        </authorList>
    </citation>
    <scope>NUCLEOTIDE SEQUENCE [LARGE SCALE GENOMIC DNA]</scope>
    <source>
        <strain evidence="14 15">16</strain>
    </source>
</reference>
<gene>
    <name evidence="14" type="ORF">ABB55_26915</name>
</gene>
<evidence type="ECO:0000256" key="6">
    <source>
        <dbReference type="ARBA" id="ARBA00009320"/>
    </source>
</evidence>
<dbReference type="InterPro" id="IPR036038">
    <property type="entry name" value="Aminotransferase-like"/>
</dbReference>
<reference evidence="14 15" key="1">
    <citation type="submission" date="2015-09" db="EMBL/GenBank/DDBJ databases">
        <authorList>
            <person name="Jackson K.R."/>
            <person name="Lunt B.L."/>
            <person name="Fisher J.N.B."/>
            <person name="Gardner A.V."/>
            <person name="Bailey M.E."/>
            <person name="Deus L.M."/>
            <person name="Earl A.S."/>
            <person name="Gibby P.D."/>
            <person name="Hartmann K.A."/>
            <person name="Liu J.E."/>
            <person name="Manci A.M."/>
            <person name="Nielsen D.A."/>
            <person name="Solomon M.B."/>
            <person name="Breakwell D.P."/>
            <person name="Burnett S.H."/>
            <person name="Grose J.H."/>
        </authorList>
    </citation>
    <scope>NUCLEOTIDE SEQUENCE [LARGE SCALE GENOMIC DNA]</scope>
    <source>
        <strain evidence="14 15">16</strain>
    </source>
</reference>
<dbReference type="InterPro" id="IPR001544">
    <property type="entry name" value="Aminotrans_IV"/>
</dbReference>
<evidence type="ECO:0000256" key="5">
    <source>
        <dbReference type="ARBA" id="ARBA00005072"/>
    </source>
</evidence>
<comment type="pathway">
    <text evidence="5">Amino-acid biosynthesis; L-leucine biosynthesis; L-leucine from 3-methyl-2-oxobutanoate: step 4/4.</text>
</comment>
<keyword evidence="10" id="KW-0028">Amino-acid biosynthesis</keyword>
<proteinExistence type="inferred from homology"/>
<dbReference type="Proteomes" id="UP000048984">
    <property type="component" value="Unassembled WGS sequence"/>
</dbReference>
<keyword evidence="9" id="KW-0663">Pyridoxal phosphate</keyword>
<comment type="caution">
    <text evidence="14">The sequence shown here is derived from an EMBL/GenBank/DDBJ whole genome shotgun (WGS) entry which is preliminary data.</text>
</comment>
<comment type="similarity">
    <text evidence="6">Belongs to the class-IV pyridoxal-phosphate-dependent aminotransferase family.</text>
</comment>
<comment type="catalytic activity">
    <reaction evidence="13">
        <text>L-leucine + 2-oxoglutarate = 4-methyl-2-oxopentanoate + L-glutamate</text>
        <dbReference type="Rhea" id="RHEA:18321"/>
        <dbReference type="ChEBI" id="CHEBI:16810"/>
        <dbReference type="ChEBI" id="CHEBI:17865"/>
        <dbReference type="ChEBI" id="CHEBI:29985"/>
        <dbReference type="ChEBI" id="CHEBI:57427"/>
        <dbReference type="EC" id="2.6.1.42"/>
    </reaction>
</comment>
<evidence type="ECO:0000256" key="12">
    <source>
        <dbReference type="ARBA" id="ARBA00048798"/>
    </source>
</evidence>
<dbReference type="Gene3D" id="3.20.10.10">
    <property type="entry name" value="D-amino Acid Aminotransferase, subunit A, domain 2"/>
    <property type="match status" value="1"/>
</dbReference>
<evidence type="ECO:0000313" key="15">
    <source>
        <dbReference type="Proteomes" id="UP000048984"/>
    </source>
</evidence>
<dbReference type="STRING" id="665126.ABB55_26915"/>
<dbReference type="GO" id="GO:0004084">
    <property type="term" value="F:branched-chain-amino-acid transaminase activity"/>
    <property type="evidence" value="ECO:0007669"/>
    <property type="project" value="UniProtKB-EC"/>
</dbReference>
<dbReference type="Pfam" id="PF01063">
    <property type="entry name" value="Aminotran_4"/>
    <property type="match status" value="1"/>
</dbReference>
<evidence type="ECO:0000256" key="1">
    <source>
        <dbReference type="ARBA" id="ARBA00001933"/>
    </source>
</evidence>
<dbReference type="FunFam" id="3.20.10.10:FF:000002">
    <property type="entry name" value="D-alanine aminotransferase"/>
    <property type="match status" value="1"/>
</dbReference>
<comment type="cofactor">
    <cofactor evidence="1">
        <name>pyridoxal 5'-phosphate</name>
        <dbReference type="ChEBI" id="CHEBI:597326"/>
    </cofactor>
</comment>
<dbReference type="PANTHER" id="PTHR42743">
    <property type="entry name" value="AMINO-ACID AMINOTRANSFERASE"/>
    <property type="match status" value="1"/>
</dbReference>
<dbReference type="EC" id="2.6.1.42" evidence="7"/>
<comment type="catalytic activity">
    <reaction evidence="11">
        <text>L-valine + 2-oxoglutarate = 3-methyl-2-oxobutanoate + L-glutamate</text>
        <dbReference type="Rhea" id="RHEA:24813"/>
        <dbReference type="ChEBI" id="CHEBI:11851"/>
        <dbReference type="ChEBI" id="CHEBI:16810"/>
        <dbReference type="ChEBI" id="CHEBI:29985"/>
        <dbReference type="ChEBI" id="CHEBI:57762"/>
        <dbReference type="EC" id="2.6.1.42"/>
    </reaction>
</comment>